<gene>
    <name evidence="1" type="ORF">KI809_11450</name>
</gene>
<reference evidence="1 2" key="1">
    <citation type="submission" date="2021-05" db="EMBL/GenBank/DDBJ databases">
        <title>The draft genome of Geobacter pelophilus DSM 12255.</title>
        <authorList>
            <person name="Xu Z."/>
            <person name="Masuda Y."/>
            <person name="Itoh H."/>
            <person name="Senoo K."/>
        </authorList>
    </citation>
    <scope>NUCLEOTIDE SEQUENCE [LARGE SCALE GENOMIC DNA]</scope>
    <source>
        <strain evidence="1 2">DSM 12255</strain>
    </source>
</reference>
<evidence type="ECO:0000313" key="1">
    <source>
        <dbReference type="EMBL" id="MBT0664916.1"/>
    </source>
</evidence>
<dbReference type="Proteomes" id="UP000811899">
    <property type="component" value="Unassembled WGS sequence"/>
</dbReference>
<dbReference type="AlphaFoldDB" id="A0AAW4LCM0"/>
<comment type="caution">
    <text evidence="1">The sequence shown here is derived from an EMBL/GenBank/DDBJ whole genome shotgun (WGS) entry which is preliminary data.</text>
</comment>
<evidence type="ECO:0008006" key="3">
    <source>
        <dbReference type="Google" id="ProtNLM"/>
    </source>
</evidence>
<name>A0AAW4LCM0_9BACT</name>
<proteinExistence type="predicted"/>
<sequence length="332" mass="36442">MNVILAPPSFWPEPRDPGAWQRALQLLAALEPLPDPRPCWERLLGNVLSRRSVSGMYGLRCAPEPTVLLGTGLLRHTPEGWLLDDAGKELLDQSPSNFPLALASLLIRRSAWVRLALLRLHAGSWWFPRGAGVLSARRQIRVGEDLAVAEQSLAKLLEAKLLLGDFAVPLAKSISTAASPKSLSALHAPLYLLHAVGWLDNKGRPKLPDELAQSLGLETPAAILRRVSAELADSAGFVPLEKIALRLWQGLNGKGRPLDLAGWLDQVIGGAIELGSIEVHAWAPGQPRHGRGLFGDRERKLARWTVHDDFSIKSREALRSQKLYPRRGESNE</sequence>
<dbReference type="RefSeq" id="WP_214171690.1">
    <property type="nucleotide sequence ID" value="NZ_JAHCVJ010000004.1"/>
</dbReference>
<protein>
    <recommendedName>
        <fullName evidence="3">Winged helix DNA-binding domain-containing protein</fullName>
    </recommendedName>
</protein>
<accession>A0AAW4LCM0</accession>
<dbReference type="EMBL" id="JAHCVJ010000004">
    <property type="protein sequence ID" value="MBT0664916.1"/>
    <property type="molecule type" value="Genomic_DNA"/>
</dbReference>
<keyword evidence="2" id="KW-1185">Reference proteome</keyword>
<evidence type="ECO:0000313" key="2">
    <source>
        <dbReference type="Proteomes" id="UP000811899"/>
    </source>
</evidence>
<organism evidence="1 2">
    <name type="scientific">Geoanaerobacter pelophilus</name>
    <dbReference type="NCBI Taxonomy" id="60036"/>
    <lineage>
        <taxon>Bacteria</taxon>
        <taxon>Pseudomonadati</taxon>
        <taxon>Thermodesulfobacteriota</taxon>
        <taxon>Desulfuromonadia</taxon>
        <taxon>Geobacterales</taxon>
        <taxon>Geobacteraceae</taxon>
        <taxon>Geoanaerobacter</taxon>
    </lineage>
</organism>